<evidence type="ECO:0000313" key="3">
    <source>
        <dbReference type="Proteomes" id="UP001497482"/>
    </source>
</evidence>
<organism evidence="2 3">
    <name type="scientific">Knipowitschia caucasica</name>
    <name type="common">Caucasian dwarf goby</name>
    <name type="synonym">Pomatoschistus caucasicus</name>
    <dbReference type="NCBI Taxonomy" id="637954"/>
    <lineage>
        <taxon>Eukaryota</taxon>
        <taxon>Metazoa</taxon>
        <taxon>Chordata</taxon>
        <taxon>Craniata</taxon>
        <taxon>Vertebrata</taxon>
        <taxon>Euteleostomi</taxon>
        <taxon>Actinopterygii</taxon>
        <taxon>Neopterygii</taxon>
        <taxon>Teleostei</taxon>
        <taxon>Neoteleostei</taxon>
        <taxon>Acanthomorphata</taxon>
        <taxon>Gobiaria</taxon>
        <taxon>Gobiiformes</taxon>
        <taxon>Gobioidei</taxon>
        <taxon>Gobiidae</taxon>
        <taxon>Gobiinae</taxon>
        <taxon>Knipowitschia</taxon>
    </lineage>
</organism>
<proteinExistence type="predicted"/>
<sequence>MYLWEPKKCSSTIPSVGLPLKCWVCAQSPLGVRFSHRVPGSTPRETGGQATAPGPSRPPVLSGHSLSGLLSPSFLPNAVFKTVSVHGS</sequence>
<name>A0AAV2KXX5_KNICA</name>
<protein>
    <submittedName>
        <fullName evidence="2">Uncharacterized protein</fullName>
    </submittedName>
</protein>
<dbReference type="AlphaFoldDB" id="A0AAV2KXX5"/>
<evidence type="ECO:0000256" key="1">
    <source>
        <dbReference type="SAM" id="MobiDB-lite"/>
    </source>
</evidence>
<keyword evidence="3" id="KW-1185">Reference proteome</keyword>
<feature type="region of interest" description="Disordered" evidence="1">
    <location>
        <begin position="36"/>
        <end position="63"/>
    </location>
</feature>
<gene>
    <name evidence="2" type="ORF">KC01_LOCUS22234</name>
</gene>
<dbReference type="Proteomes" id="UP001497482">
    <property type="component" value="Chromosome 2"/>
</dbReference>
<accession>A0AAV2KXX5</accession>
<reference evidence="2 3" key="1">
    <citation type="submission" date="2024-04" db="EMBL/GenBank/DDBJ databases">
        <authorList>
            <person name="Waldvogel A.-M."/>
            <person name="Schoenle A."/>
        </authorList>
    </citation>
    <scope>NUCLEOTIDE SEQUENCE [LARGE SCALE GENOMIC DNA]</scope>
</reference>
<evidence type="ECO:0000313" key="2">
    <source>
        <dbReference type="EMBL" id="CAL1593081.1"/>
    </source>
</evidence>
<dbReference type="EMBL" id="OZ035824">
    <property type="protein sequence ID" value="CAL1593081.1"/>
    <property type="molecule type" value="Genomic_DNA"/>
</dbReference>